<accession>A0A921QN66</accession>
<evidence type="ECO:0000313" key="2">
    <source>
        <dbReference type="EMBL" id="KAG0523620.1"/>
    </source>
</evidence>
<proteinExistence type="predicted"/>
<feature type="transmembrane region" description="Helical" evidence="1">
    <location>
        <begin position="20"/>
        <end position="46"/>
    </location>
</feature>
<gene>
    <name evidence="2" type="ORF">BDA96_07G138400</name>
</gene>
<keyword evidence="1" id="KW-0812">Transmembrane</keyword>
<dbReference type="EMBL" id="CM027686">
    <property type="protein sequence ID" value="KAG0523620.1"/>
    <property type="molecule type" value="Genomic_DNA"/>
</dbReference>
<dbReference type="Proteomes" id="UP000807115">
    <property type="component" value="Chromosome 7"/>
</dbReference>
<keyword evidence="1" id="KW-0472">Membrane</keyword>
<sequence>MTFCRGRWRWSCTHCRNCRLWSSVANLLYALQISAASGSCSFWLFITDMLEDGLNHRT</sequence>
<comment type="caution">
    <text evidence="2">The sequence shown here is derived from an EMBL/GenBank/DDBJ whole genome shotgun (WGS) entry which is preliminary data.</text>
</comment>
<reference evidence="2" key="1">
    <citation type="journal article" date="2019" name="BMC Genomics">
        <title>A new reference genome for Sorghum bicolor reveals high levels of sequence similarity between sweet and grain genotypes: implications for the genetics of sugar metabolism.</title>
        <authorList>
            <person name="Cooper E.A."/>
            <person name="Brenton Z.W."/>
            <person name="Flinn B.S."/>
            <person name="Jenkins J."/>
            <person name="Shu S."/>
            <person name="Flowers D."/>
            <person name="Luo F."/>
            <person name="Wang Y."/>
            <person name="Xia P."/>
            <person name="Barry K."/>
            <person name="Daum C."/>
            <person name="Lipzen A."/>
            <person name="Yoshinaga Y."/>
            <person name="Schmutz J."/>
            <person name="Saski C."/>
            <person name="Vermerris W."/>
            <person name="Kresovich S."/>
        </authorList>
    </citation>
    <scope>NUCLEOTIDE SEQUENCE</scope>
</reference>
<reference evidence="2" key="2">
    <citation type="submission" date="2020-10" db="EMBL/GenBank/DDBJ databases">
        <authorList>
            <person name="Cooper E.A."/>
            <person name="Brenton Z.W."/>
            <person name="Flinn B.S."/>
            <person name="Jenkins J."/>
            <person name="Shu S."/>
            <person name="Flowers D."/>
            <person name="Luo F."/>
            <person name="Wang Y."/>
            <person name="Xia P."/>
            <person name="Barry K."/>
            <person name="Daum C."/>
            <person name="Lipzen A."/>
            <person name="Yoshinaga Y."/>
            <person name="Schmutz J."/>
            <person name="Saski C."/>
            <person name="Vermerris W."/>
            <person name="Kresovich S."/>
        </authorList>
    </citation>
    <scope>NUCLEOTIDE SEQUENCE</scope>
</reference>
<keyword evidence="1" id="KW-1133">Transmembrane helix</keyword>
<organism evidence="2 3">
    <name type="scientific">Sorghum bicolor</name>
    <name type="common">Sorghum</name>
    <name type="synonym">Sorghum vulgare</name>
    <dbReference type="NCBI Taxonomy" id="4558"/>
    <lineage>
        <taxon>Eukaryota</taxon>
        <taxon>Viridiplantae</taxon>
        <taxon>Streptophyta</taxon>
        <taxon>Embryophyta</taxon>
        <taxon>Tracheophyta</taxon>
        <taxon>Spermatophyta</taxon>
        <taxon>Magnoliopsida</taxon>
        <taxon>Liliopsida</taxon>
        <taxon>Poales</taxon>
        <taxon>Poaceae</taxon>
        <taxon>PACMAD clade</taxon>
        <taxon>Panicoideae</taxon>
        <taxon>Andropogonodae</taxon>
        <taxon>Andropogoneae</taxon>
        <taxon>Sorghinae</taxon>
        <taxon>Sorghum</taxon>
    </lineage>
</organism>
<evidence type="ECO:0000256" key="1">
    <source>
        <dbReference type="SAM" id="Phobius"/>
    </source>
</evidence>
<dbReference type="AlphaFoldDB" id="A0A921QN66"/>
<name>A0A921QN66_SORBI</name>
<evidence type="ECO:0000313" key="3">
    <source>
        <dbReference type="Proteomes" id="UP000807115"/>
    </source>
</evidence>
<protein>
    <submittedName>
        <fullName evidence="2">Uncharacterized protein</fullName>
    </submittedName>
</protein>